<sequence length="481" mass="54190">MSRVTKKQKTLEELLEEALVTEAEQPFTLPENWVWVKFGTVAKLVNGYAFKSKDYAADGIPVIRISDLNGINTNTEISVKVPAEFYHERFAVQKGDLLIAMSGATTGKIGIYGSDEAALQNQRVGNIKVIDDRVLDAKYRDYFVMHSADKIKKLAYGGAQPNISGNLIERLLFPLPPLTEQKRVAEKIERLFAKIDETKRLIEEVKESAALRRSVILDKAFRGMLYTNDPNEKSILALSDEITHNELIPSEEILYDLPENWIWVKLGSVAKVKGGKRLPKGHTLLEEQTNFPYLRVTDFKNGSIDLNSVKYIDQETAEKISRYIISQDDVYISIAGTIGKTGIVPSALDGAFLTENAAKITQLTNTFNIFLHFYLNSPILQGKMKKAVVSSSQPKLALFRIEDFHVALPPMDEQKRIVSKLERLLNELEEEKERILEVEDTMDLLKQSILNKAFRGELGTNDPAEESAVESLKEVLQSTRD</sequence>
<protein>
    <recommendedName>
        <fullName evidence="7">Type I restriction modification DNA specificity domain-containing protein</fullName>
    </recommendedName>
</protein>
<proteinExistence type="inferred from homology"/>
<dbReference type="RefSeq" id="WP_075398529.1">
    <property type="nucleotide sequence ID" value="NZ_MSDU01000019.1"/>
</dbReference>
<dbReference type="Pfam" id="PF01420">
    <property type="entry name" value="Methylase_S"/>
    <property type="match status" value="2"/>
</dbReference>
<dbReference type="PANTHER" id="PTHR43140">
    <property type="entry name" value="TYPE-1 RESTRICTION ENZYME ECOKI SPECIFICITY PROTEIN"/>
    <property type="match status" value="1"/>
</dbReference>
<dbReference type="STRING" id="1714264.BTO30_09690"/>
<dbReference type="SUPFAM" id="SSF116734">
    <property type="entry name" value="DNA methylase specificity domain"/>
    <property type="match status" value="2"/>
</dbReference>
<comment type="similarity">
    <text evidence="1">Belongs to the type-I restriction system S methylase family.</text>
</comment>
<organism evidence="8 9">
    <name type="scientific">Domibacillus antri</name>
    <dbReference type="NCBI Taxonomy" id="1714264"/>
    <lineage>
        <taxon>Bacteria</taxon>
        <taxon>Bacillati</taxon>
        <taxon>Bacillota</taxon>
        <taxon>Bacilli</taxon>
        <taxon>Bacillales</taxon>
        <taxon>Bacillaceae</taxon>
        <taxon>Domibacillus</taxon>
    </lineage>
</organism>
<dbReference type="InterPro" id="IPR051212">
    <property type="entry name" value="Type-I_RE_S_subunit"/>
</dbReference>
<dbReference type="AlphaFoldDB" id="A0A1Q8Q562"/>
<feature type="domain" description="Type I restriction modification DNA specificity" evidence="7">
    <location>
        <begin position="258"/>
        <end position="434"/>
    </location>
</feature>
<evidence type="ECO:0000313" key="8">
    <source>
        <dbReference type="EMBL" id="OLN22411.1"/>
    </source>
</evidence>
<dbReference type="GO" id="GO:0009307">
    <property type="term" value="P:DNA restriction-modification system"/>
    <property type="evidence" value="ECO:0007669"/>
    <property type="project" value="UniProtKB-KW"/>
</dbReference>
<evidence type="ECO:0000256" key="2">
    <source>
        <dbReference type="ARBA" id="ARBA00022747"/>
    </source>
</evidence>
<gene>
    <name evidence="8" type="ORF">BTO30_09690</name>
</gene>
<feature type="coiled-coil region" evidence="5">
    <location>
        <begin position="411"/>
        <end position="448"/>
    </location>
</feature>
<keyword evidence="9" id="KW-1185">Reference proteome</keyword>
<evidence type="ECO:0000256" key="1">
    <source>
        <dbReference type="ARBA" id="ARBA00010923"/>
    </source>
</evidence>
<evidence type="ECO:0000256" key="3">
    <source>
        <dbReference type="ARBA" id="ARBA00023125"/>
    </source>
</evidence>
<dbReference type="InterPro" id="IPR000055">
    <property type="entry name" value="Restrct_endonuc_typeI_TRD"/>
</dbReference>
<reference evidence="8 9" key="1">
    <citation type="submission" date="2016-12" db="EMBL/GenBank/DDBJ databases">
        <title>Domibacillus antri genome sequencing.</title>
        <authorList>
            <person name="Verma A."/>
            <person name="Krishnamurthi S."/>
        </authorList>
    </citation>
    <scope>NUCLEOTIDE SEQUENCE [LARGE SCALE GENOMIC DNA]</scope>
    <source>
        <strain evidence="8 9">XD80</strain>
    </source>
</reference>
<evidence type="ECO:0000256" key="6">
    <source>
        <dbReference type="SAM" id="MobiDB-lite"/>
    </source>
</evidence>
<dbReference type="InterPro" id="IPR044946">
    <property type="entry name" value="Restrct_endonuc_typeI_TRD_sf"/>
</dbReference>
<keyword evidence="2" id="KW-0680">Restriction system</keyword>
<evidence type="ECO:0000256" key="4">
    <source>
        <dbReference type="ARBA" id="ARBA00038652"/>
    </source>
</evidence>
<comment type="subunit">
    <text evidence="4">The methyltransferase is composed of M and S polypeptides.</text>
</comment>
<comment type="caution">
    <text evidence="8">The sequence shown here is derived from an EMBL/GenBank/DDBJ whole genome shotgun (WGS) entry which is preliminary data.</text>
</comment>
<dbReference type="PANTHER" id="PTHR43140:SF1">
    <property type="entry name" value="TYPE I RESTRICTION ENZYME ECOKI SPECIFICITY SUBUNIT"/>
    <property type="match status" value="1"/>
</dbReference>
<feature type="domain" description="Type I restriction modification DNA specificity" evidence="7">
    <location>
        <begin position="30"/>
        <end position="206"/>
    </location>
</feature>
<dbReference type="Gene3D" id="3.90.220.20">
    <property type="entry name" value="DNA methylase specificity domains"/>
    <property type="match status" value="2"/>
</dbReference>
<name>A0A1Q8Q562_9BACI</name>
<evidence type="ECO:0000256" key="5">
    <source>
        <dbReference type="SAM" id="Coils"/>
    </source>
</evidence>
<dbReference type="CDD" id="cd17278">
    <property type="entry name" value="RMtype1_S_LdeBORF1052P-TRD2-CR2"/>
    <property type="match status" value="1"/>
</dbReference>
<keyword evidence="3" id="KW-0238">DNA-binding</keyword>
<dbReference type="EMBL" id="MSDU01000019">
    <property type="protein sequence ID" value="OLN22411.1"/>
    <property type="molecule type" value="Genomic_DNA"/>
</dbReference>
<dbReference type="GO" id="GO:0003677">
    <property type="term" value="F:DNA binding"/>
    <property type="evidence" value="ECO:0007669"/>
    <property type="project" value="UniProtKB-KW"/>
</dbReference>
<accession>A0A1Q8Q562</accession>
<evidence type="ECO:0000313" key="9">
    <source>
        <dbReference type="Proteomes" id="UP000185568"/>
    </source>
</evidence>
<feature type="region of interest" description="Disordered" evidence="6">
    <location>
        <begin position="460"/>
        <end position="481"/>
    </location>
</feature>
<keyword evidence="5" id="KW-0175">Coiled coil</keyword>
<dbReference type="OrthoDB" id="9811611at2"/>
<dbReference type="Proteomes" id="UP000185568">
    <property type="component" value="Unassembled WGS sequence"/>
</dbReference>
<dbReference type="CDD" id="cd17256">
    <property type="entry name" value="RMtype1_S_EcoJA65PI-TRD1-CR1_like"/>
    <property type="match status" value="1"/>
</dbReference>
<evidence type="ECO:0000259" key="7">
    <source>
        <dbReference type="Pfam" id="PF01420"/>
    </source>
</evidence>